<dbReference type="EMBL" id="NCKV01002461">
    <property type="protein sequence ID" value="RWS26805.1"/>
    <property type="molecule type" value="Genomic_DNA"/>
</dbReference>
<evidence type="ECO:0000259" key="1">
    <source>
        <dbReference type="PROSITE" id="PS51076"/>
    </source>
</evidence>
<dbReference type="GO" id="GO:0009791">
    <property type="term" value="P:post-embryonic development"/>
    <property type="evidence" value="ECO:0007669"/>
    <property type="project" value="UniProtKB-ARBA"/>
</dbReference>
<keyword evidence="3" id="KW-1185">Reference proteome</keyword>
<evidence type="ECO:0000313" key="2">
    <source>
        <dbReference type="EMBL" id="RWS26805.1"/>
    </source>
</evidence>
<dbReference type="PANTHER" id="PTHR22742">
    <property type="entry name" value="EXPANSION, ISOFORM A-RELATED"/>
    <property type="match status" value="1"/>
</dbReference>
<dbReference type="Gene3D" id="2.60.200.10">
    <property type="match status" value="1"/>
</dbReference>
<gene>
    <name evidence="2" type="ORF">B4U80_07349</name>
</gene>
<dbReference type="SMART" id="SM00524">
    <property type="entry name" value="DWB"/>
    <property type="match status" value="1"/>
</dbReference>
<evidence type="ECO:0000313" key="3">
    <source>
        <dbReference type="Proteomes" id="UP000288716"/>
    </source>
</evidence>
<comment type="caution">
    <text evidence="2">The sequence shown here is derived from an EMBL/GenBank/DDBJ whole genome shotgun (WGS) entry which is preliminary data.</text>
</comment>
<dbReference type="PANTHER" id="PTHR22742:SF2">
    <property type="entry name" value="EXPANSION, ISOFORM A-RELATED"/>
    <property type="match status" value="1"/>
</dbReference>
<dbReference type="GO" id="GO:0006355">
    <property type="term" value="P:regulation of DNA-templated transcription"/>
    <property type="evidence" value="ECO:0007669"/>
    <property type="project" value="InterPro"/>
</dbReference>
<dbReference type="GO" id="GO:0050793">
    <property type="term" value="P:regulation of developmental process"/>
    <property type="evidence" value="ECO:0007669"/>
    <property type="project" value="UniProtKB-ARBA"/>
</dbReference>
<dbReference type="OrthoDB" id="5973987at2759"/>
<dbReference type="InterPro" id="IPR001132">
    <property type="entry name" value="SMAD_dom_Dwarfin-type"/>
</dbReference>
<sequence>MISIDHIQEILNKWEQIDDEIWAKIICMQRNRRIAKAYARAPVLNINGSEDGFDGYKIGLNGFESPLNDPLVKRAKRHIGQGVRVKIDENGNVIVKRLSDCDVFIRGWHRDANSLSREVIDCHGELEYNKSVKLFDMKKFQNGVSKELRSAYPDRRKLENQCICAIAFVKDSTNVLDLPVWCLIINIVALDMLKSRLPPSKSFQVR</sequence>
<feature type="domain" description="MH2" evidence="1">
    <location>
        <begin position="22"/>
        <end position="206"/>
    </location>
</feature>
<dbReference type="GO" id="GO:0051239">
    <property type="term" value="P:regulation of multicellular organismal process"/>
    <property type="evidence" value="ECO:0007669"/>
    <property type="project" value="UniProtKB-ARBA"/>
</dbReference>
<protein>
    <recommendedName>
        <fullName evidence="1">MH2 domain-containing protein</fullName>
    </recommendedName>
</protein>
<name>A0A443SH49_9ACAR</name>
<organism evidence="2 3">
    <name type="scientific">Leptotrombidium deliense</name>
    <dbReference type="NCBI Taxonomy" id="299467"/>
    <lineage>
        <taxon>Eukaryota</taxon>
        <taxon>Metazoa</taxon>
        <taxon>Ecdysozoa</taxon>
        <taxon>Arthropoda</taxon>
        <taxon>Chelicerata</taxon>
        <taxon>Arachnida</taxon>
        <taxon>Acari</taxon>
        <taxon>Acariformes</taxon>
        <taxon>Trombidiformes</taxon>
        <taxon>Prostigmata</taxon>
        <taxon>Anystina</taxon>
        <taxon>Parasitengona</taxon>
        <taxon>Trombiculoidea</taxon>
        <taxon>Trombiculidae</taxon>
        <taxon>Leptotrombidium</taxon>
    </lineage>
</organism>
<dbReference type="InterPro" id="IPR017855">
    <property type="entry name" value="SMAD-like_dom_sf"/>
</dbReference>
<accession>A0A443SH49</accession>
<dbReference type="SUPFAM" id="SSF49879">
    <property type="entry name" value="SMAD/FHA domain"/>
    <property type="match status" value="1"/>
</dbReference>
<dbReference type="Proteomes" id="UP000288716">
    <property type="component" value="Unassembled WGS sequence"/>
</dbReference>
<dbReference type="PROSITE" id="PS51076">
    <property type="entry name" value="MH2"/>
    <property type="match status" value="1"/>
</dbReference>
<dbReference type="AlphaFoldDB" id="A0A443SH49"/>
<reference evidence="2 3" key="1">
    <citation type="journal article" date="2018" name="Gigascience">
        <title>Genomes of trombidid mites reveal novel predicted allergens and laterally-transferred genes associated with secondary metabolism.</title>
        <authorList>
            <person name="Dong X."/>
            <person name="Chaisiri K."/>
            <person name="Xia D."/>
            <person name="Armstrong S.D."/>
            <person name="Fang Y."/>
            <person name="Donnelly M.J."/>
            <person name="Kadowaki T."/>
            <person name="McGarry J.W."/>
            <person name="Darby A.C."/>
            <person name="Makepeace B.L."/>
        </authorList>
    </citation>
    <scope>NUCLEOTIDE SEQUENCE [LARGE SCALE GENOMIC DNA]</scope>
    <source>
        <strain evidence="2">UoL-UT</strain>
    </source>
</reference>
<dbReference type="Pfam" id="PF03166">
    <property type="entry name" value="MH2"/>
    <property type="match status" value="1"/>
</dbReference>
<dbReference type="FunFam" id="2.60.200.10:FF:000006">
    <property type="entry name" value="Expansion, isoform A"/>
    <property type="match status" value="1"/>
</dbReference>
<dbReference type="InterPro" id="IPR008984">
    <property type="entry name" value="SMAD_FHA_dom_sf"/>
</dbReference>
<proteinExistence type="predicted"/>
<dbReference type="VEuPathDB" id="VectorBase:LDEU005236"/>